<dbReference type="Proteomes" id="UP001303473">
    <property type="component" value="Unassembled WGS sequence"/>
</dbReference>
<proteinExistence type="predicted"/>
<organism evidence="1 2">
    <name type="scientific">Diplogelasinospora grovesii</name>
    <dbReference type="NCBI Taxonomy" id="303347"/>
    <lineage>
        <taxon>Eukaryota</taxon>
        <taxon>Fungi</taxon>
        <taxon>Dikarya</taxon>
        <taxon>Ascomycota</taxon>
        <taxon>Pezizomycotina</taxon>
        <taxon>Sordariomycetes</taxon>
        <taxon>Sordariomycetidae</taxon>
        <taxon>Sordariales</taxon>
        <taxon>Diplogelasinosporaceae</taxon>
        <taxon>Diplogelasinospora</taxon>
    </lineage>
</organism>
<dbReference type="EMBL" id="MU853774">
    <property type="protein sequence ID" value="KAK3942444.1"/>
    <property type="molecule type" value="Genomic_DNA"/>
</dbReference>
<dbReference type="AlphaFoldDB" id="A0AAN6NB07"/>
<sequence length="246" mass="26459">MIDDDFYGKLETNGGKGCASSFFLEGRSDKGSLWDDAEEKGVLGASTARRGRKLLGRLAAEGDHGGGGPTPIHIGQWLVSAGPVYTSLVGIQNLAILPTNPALYWKGDPKHFPNVILLDYIGVVLKDQFAWDQLNAEMYTLAIGLNLYLLGENCAINTRRSLVYPAPAATVKTNGLMISAATATKEEKKKKAKWNGVIFANGTKVDSPPKDLHIGRVDVLRKGTRFSNGAFVIRVNGGLPTVLFSS</sequence>
<protein>
    <submittedName>
        <fullName evidence="1">Uncharacterized protein</fullName>
    </submittedName>
</protein>
<evidence type="ECO:0000313" key="1">
    <source>
        <dbReference type="EMBL" id="KAK3942444.1"/>
    </source>
</evidence>
<reference evidence="2" key="1">
    <citation type="journal article" date="2023" name="Mol. Phylogenet. Evol.">
        <title>Genome-scale phylogeny and comparative genomics of the fungal order Sordariales.</title>
        <authorList>
            <person name="Hensen N."/>
            <person name="Bonometti L."/>
            <person name="Westerberg I."/>
            <person name="Brannstrom I.O."/>
            <person name="Guillou S."/>
            <person name="Cros-Aarteil S."/>
            <person name="Calhoun S."/>
            <person name="Haridas S."/>
            <person name="Kuo A."/>
            <person name="Mondo S."/>
            <person name="Pangilinan J."/>
            <person name="Riley R."/>
            <person name="LaButti K."/>
            <person name="Andreopoulos B."/>
            <person name="Lipzen A."/>
            <person name="Chen C."/>
            <person name="Yan M."/>
            <person name="Daum C."/>
            <person name="Ng V."/>
            <person name="Clum A."/>
            <person name="Steindorff A."/>
            <person name="Ohm R.A."/>
            <person name="Martin F."/>
            <person name="Silar P."/>
            <person name="Natvig D.O."/>
            <person name="Lalanne C."/>
            <person name="Gautier V."/>
            <person name="Ament-Velasquez S.L."/>
            <person name="Kruys A."/>
            <person name="Hutchinson M.I."/>
            <person name="Powell A.J."/>
            <person name="Barry K."/>
            <person name="Miller A.N."/>
            <person name="Grigoriev I.V."/>
            <person name="Debuchy R."/>
            <person name="Gladieux P."/>
            <person name="Hiltunen Thoren M."/>
            <person name="Johannesson H."/>
        </authorList>
    </citation>
    <scope>NUCLEOTIDE SEQUENCE [LARGE SCALE GENOMIC DNA]</scope>
    <source>
        <strain evidence="2">CBS 340.73</strain>
    </source>
</reference>
<keyword evidence="2" id="KW-1185">Reference proteome</keyword>
<gene>
    <name evidence="1" type="ORF">QBC46DRAFT_339649</name>
</gene>
<accession>A0AAN6NB07</accession>
<comment type="caution">
    <text evidence="1">The sequence shown here is derived from an EMBL/GenBank/DDBJ whole genome shotgun (WGS) entry which is preliminary data.</text>
</comment>
<evidence type="ECO:0000313" key="2">
    <source>
        <dbReference type="Proteomes" id="UP001303473"/>
    </source>
</evidence>
<name>A0AAN6NB07_9PEZI</name>